<keyword evidence="8" id="KW-1185">Reference proteome</keyword>
<comment type="function">
    <text evidence="2">Pyridoxal 5'-phosphate (PLP)-binding protein, which may be involved in intracellular homeostatic regulation of pyridoxal 5'-phosphate (PLP), the active form of vitamin B6.</text>
</comment>
<dbReference type="Proteomes" id="UP000054937">
    <property type="component" value="Unassembled WGS sequence"/>
</dbReference>
<feature type="compositionally biased region" description="Low complexity" evidence="5">
    <location>
        <begin position="231"/>
        <end position="245"/>
    </location>
</feature>
<evidence type="ECO:0000256" key="5">
    <source>
        <dbReference type="SAM" id="MobiDB-lite"/>
    </source>
</evidence>
<dbReference type="InterPro" id="IPR001608">
    <property type="entry name" value="Ala_racemase_N"/>
</dbReference>
<dbReference type="NCBIfam" id="TIGR00044">
    <property type="entry name" value="YggS family pyridoxal phosphate-dependent enzyme"/>
    <property type="match status" value="1"/>
</dbReference>
<accession>A0A0V0QP28</accession>
<dbReference type="FunFam" id="3.20.20.10:FF:000018">
    <property type="entry name" value="Pyridoxal phosphate homeostasis protein"/>
    <property type="match status" value="1"/>
</dbReference>
<evidence type="ECO:0000256" key="1">
    <source>
        <dbReference type="ARBA" id="ARBA00022898"/>
    </source>
</evidence>
<feature type="region of interest" description="Disordered" evidence="5">
    <location>
        <begin position="231"/>
        <end position="253"/>
    </location>
</feature>
<keyword evidence="1 2" id="KW-0663">Pyridoxal phosphate</keyword>
<comment type="caution">
    <text evidence="7">The sequence shown here is derived from an EMBL/GenBank/DDBJ whole genome shotgun (WGS) entry which is preliminary data.</text>
</comment>
<reference evidence="7 8" key="1">
    <citation type="journal article" date="2015" name="Sci. Rep.">
        <title>Genome of the facultative scuticociliatosis pathogen Pseudocohnilembus persalinus provides insight into its virulence through horizontal gene transfer.</title>
        <authorList>
            <person name="Xiong J."/>
            <person name="Wang G."/>
            <person name="Cheng J."/>
            <person name="Tian M."/>
            <person name="Pan X."/>
            <person name="Warren A."/>
            <person name="Jiang C."/>
            <person name="Yuan D."/>
            <person name="Miao W."/>
        </authorList>
    </citation>
    <scope>NUCLEOTIDE SEQUENCE [LARGE SCALE GENOMIC DNA]</scope>
    <source>
        <strain evidence="7">36N120E</strain>
    </source>
</reference>
<dbReference type="CDD" id="cd06822">
    <property type="entry name" value="PLPDE_III_YBL036c_euk"/>
    <property type="match status" value="1"/>
</dbReference>
<dbReference type="PIRSF" id="PIRSF004848">
    <property type="entry name" value="YBL036c_PLPDEIII"/>
    <property type="match status" value="1"/>
</dbReference>
<dbReference type="Pfam" id="PF01168">
    <property type="entry name" value="Ala_racemase_N"/>
    <property type="match status" value="1"/>
</dbReference>
<dbReference type="PANTHER" id="PTHR10146">
    <property type="entry name" value="PROLINE SYNTHETASE CO-TRANSCRIBED BACTERIAL HOMOLOG PROTEIN"/>
    <property type="match status" value="1"/>
</dbReference>
<dbReference type="InParanoid" id="A0A0V0QP28"/>
<dbReference type="InterPro" id="IPR011078">
    <property type="entry name" value="PyrdxlP_homeostasis"/>
</dbReference>
<evidence type="ECO:0000313" key="7">
    <source>
        <dbReference type="EMBL" id="KRX04057.1"/>
    </source>
</evidence>
<dbReference type="Gene3D" id="3.20.20.10">
    <property type="entry name" value="Alanine racemase"/>
    <property type="match status" value="1"/>
</dbReference>
<evidence type="ECO:0000313" key="8">
    <source>
        <dbReference type="Proteomes" id="UP000054937"/>
    </source>
</evidence>
<name>A0A0V0QP28_PSEPJ</name>
<dbReference type="FunCoup" id="A0A0V0QP28">
    <property type="interactions" value="186"/>
</dbReference>
<sequence length="253" mass="28839">MQSNTIKQALHLVQENIQKAIQQSQKVKNVQLVAVSKTKPVEALQEAYNCGIRHFGENYVDEIIEKAPKLPQDINWHFIGHLQSNKVSKVIVPNLYIIETIDSVKLANKVNSHLKSLERNLKVFVQIKTSDEDSKYGVTEEESYPLIEHILENCEQLKFSGLMTIGKSGDLSAFDQLYNHRENVCKKFNLKIEDVQLSMGMSSDYQEAILAGSNNVRIGSTIFGARDYSQNNKQTENQEQNLNQKSQKEEQKN</sequence>
<proteinExistence type="inferred from homology"/>
<dbReference type="PANTHER" id="PTHR10146:SF14">
    <property type="entry name" value="PYRIDOXAL PHOSPHATE HOMEOSTASIS PROTEIN"/>
    <property type="match status" value="1"/>
</dbReference>
<organism evidence="7 8">
    <name type="scientific">Pseudocohnilembus persalinus</name>
    <name type="common">Ciliate</name>
    <dbReference type="NCBI Taxonomy" id="266149"/>
    <lineage>
        <taxon>Eukaryota</taxon>
        <taxon>Sar</taxon>
        <taxon>Alveolata</taxon>
        <taxon>Ciliophora</taxon>
        <taxon>Intramacronucleata</taxon>
        <taxon>Oligohymenophorea</taxon>
        <taxon>Scuticociliatia</taxon>
        <taxon>Philasterida</taxon>
        <taxon>Pseudocohnilembidae</taxon>
        <taxon>Pseudocohnilembus</taxon>
    </lineage>
</organism>
<dbReference type="InterPro" id="IPR029066">
    <property type="entry name" value="PLP-binding_barrel"/>
</dbReference>
<protein>
    <recommendedName>
        <fullName evidence="2">Pyridoxal phosphate homeostasis protein</fullName>
        <shortName evidence="2">PLP homeostasis protein</shortName>
    </recommendedName>
</protein>
<feature type="modified residue" description="N6-(pyridoxal phosphate)lysine" evidence="2 3">
    <location>
        <position position="37"/>
    </location>
</feature>
<evidence type="ECO:0000256" key="3">
    <source>
        <dbReference type="PIRSR" id="PIRSR004848-1"/>
    </source>
</evidence>
<evidence type="ECO:0000256" key="4">
    <source>
        <dbReference type="RuleBase" id="RU004514"/>
    </source>
</evidence>
<dbReference type="OMA" id="PLEWHMI"/>
<dbReference type="HAMAP" id="MF_02087">
    <property type="entry name" value="PLP_homeostasis"/>
    <property type="match status" value="1"/>
</dbReference>
<comment type="similarity">
    <text evidence="2 4">Belongs to the pyridoxal phosphate-binding protein YggS/PROSC family.</text>
</comment>
<dbReference type="OrthoDB" id="10264196at2759"/>
<evidence type="ECO:0000256" key="2">
    <source>
        <dbReference type="HAMAP-Rule" id="MF_03225"/>
    </source>
</evidence>
<dbReference type="GO" id="GO:0030170">
    <property type="term" value="F:pyridoxal phosphate binding"/>
    <property type="evidence" value="ECO:0007669"/>
    <property type="project" value="UniProtKB-UniRule"/>
</dbReference>
<dbReference type="SUPFAM" id="SSF51419">
    <property type="entry name" value="PLP-binding barrel"/>
    <property type="match status" value="1"/>
</dbReference>
<evidence type="ECO:0000259" key="6">
    <source>
        <dbReference type="Pfam" id="PF01168"/>
    </source>
</evidence>
<feature type="domain" description="Alanine racemase N-terminal" evidence="6">
    <location>
        <begin position="13"/>
        <end position="226"/>
    </location>
</feature>
<dbReference type="AlphaFoldDB" id="A0A0V0QP28"/>
<comment type="cofactor">
    <cofactor evidence="3">
        <name>pyridoxal 5'-phosphate</name>
        <dbReference type="ChEBI" id="CHEBI:597326"/>
    </cofactor>
</comment>
<dbReference type="EMBL" id="LDAU01000122">
    <property type="protein sequence ID" value="KRX04057.1"/>
    <property type="molecule type" value="Genomic_DNA"/>
</dbReference>
<dbReference type="PROSITE" id="PS01211">
    <property type="entry name" value="UPF0001"/>
    <property type="match status" value="1"/>
</dbReference>
<gene>
    <name evidence="7" type="ORF">PPERSA_12504</name>
</gene>